<organism evidence="11 12">
    <name type="scientific">Pontibacillus yanchengensis</name>
    <dbReference type="NCBI Taxonomy" id="462910"/>
    <lineage>
        <taxon>Bacteria</taxon>
        <taxon>Bacillati</taxon>
        <taxon>Bacillota</taxon>
        <taxon>Bacilli</taxon>
        <taxon>Bacillales</taxon>
        <taxon>Bacillaceae</taxon>
        <taxon>Pontibacillus</taxon>
    </lineage>
</organism>
<keyword evidence="3 11" id="KW-0548">Nucleotidyltransferase</keyword>
<dbReference type="CDD" id="cd01651">
    <property type="entry name" value="RT_G2_intron"/>
    <property type="match status" value="1"/>
</dbReference>
<sequence length="420" mass="49498">MLMERIVSHENANRAMERVIKNKGSHGIDEMPVTFLRKHLNDNWKQLKHELLSGTYQPKPVRRVEIPKPGGGKRKLGIPTVTDRFIQQAIAQVLTDLYDPTFSERSYGFRPKRRAHDAIEVARGYIQEGYRWVVDMDLEKFFDKVNHDRLMSTLSKRVHDPTLMRLIRKYLQSGVLNDGLVSPITEGTPQGGPLSPLLSNIVLDELDKELEKRGHKFVRFADDCNIYVKSRRAGERVLEAMTQFIEKKLKLKVNREKSDVGRPWRRKFLGVSFTSNKKNPKVRLSNSTVTRFKNRIRELTSRKKSMRMSQRIKKLNQYLVGWIGYYQIVDTPSKFKELEGWLNRRMRMIRWKEWKNPKTRVENLRKLGAKKEAYEWGQSRKGYWRIACSQVLHTTLGTSYWKRLGLKSLTEQYEHLRQNN</sequence>
<dbReference type="InterPro" id="IPR000123">
    <property type="entry name" value="Reverse_transcriptase_msDNA"/>
</dbReference>
<dbReference type="RefSeq" id="WP_160850584.1">
    <property type="nucleotide sequence ID" value="NZ_WMEQ01000035.1"/>
</dbReference>
<dbReference type="PRINTS" id="PR00866">
    <property type="entry name" value="RNADNAPOLMS"/>
</dbReference>
<comment type="caution">
    <text evidence="11">The sequence shown here is derived from an EMBL/GenBank/DDBJ whole genome shotgun (WGS) entry which is preliminary data.</text>
</comment>
<dbReference type="GO" id="GO:0003723">
    <property type="term" value="F:RNA binding"/>
    <property type="evidence" value="ECO:0007669"/>
    <property type="project" value="InterPro"/>
</dbReference>
<dbReference type="PANTHER" id="PTHR34047">
    <property type="entry name" value="NUCLEAR INTRON MATURASE 1, MITOCHONDRIAL-RELATED"/>
    <property type="match status" value="1"/>
</dbReference>
<dbReference type="GO" id="GO:0003964">
    <property type="term" value="F:RNA-directed DNA polymerase activity"/>
    <property type="evidence" value="ECO:0007669"/>
    <property type="project" value="UniProtKB-KW"/>
</dbReference>
<dbReference type="EMBL" id="WMEQ01000035">
    <property type="protein sequence ID" value="MYL36173.1"/>
    <property type="molecule type" value="Genomic_DNA"/>
</dbReference>
<dbReference type="NCBIfam" id="TIGR04416">
    <property type="entry name" value="group_II_RT_mat"/>
    <property type="match status" value="1"/>
</dbReference>
<comment type="catalytic activity">
    <reaction evidence="9">
        <text>DNA(n) + a 2'-deoxyribonucleoside 5'-triphosphate = DNA(n+1) + diphosphate</text>
        <dbReference type="Rhea" id="RHEA:22508"/>
        <dbReference type="Rhea" id="RHEA-COMP:17339"/>
        <dbReference type="Rhea" id="RHEA-COMP:17340"/>
        <dbReference type="ChEBI" id="CHEBI:33019"/>
        <dbReference type="ChEBI" id="CHEBI:61560"/>
        <dbReference type="ChEBI" id="CHEBI:173112"/>
        <dbReference type="EC" id="2.7.7.49"/>
    </reaction>
</comment>
<evidence type="ECO:0000256" key="7">
    <source>
        <dbReference type="ARBA" id="ARBA00023118"/>
    </source>
</evidence>
<feature type="domain" description="Reverse transcriptase" evidence="10">
    <location>
        <begin position="47"/>
        <end position="273"/>
    </location>
</feature>
<dbReference type="Pfam" id="PF08388">
    <property type="entry name" value="GIIM"/>
    <property type="match status" value="1"/>
</dbReference>
<evidence type="ECO:0000256" key="6">
    <source>
        <dbReference type="ARBA" id="ARBA00022918"/>
    </source>
</evidence>
<keyword evidence="2 11" id="KW-0808">Transferase</keyword>
<dbReference type="GO" id="GO:0051607">
    <property type="term" value="P:defense response to virus"/>
    <property type="evidence" value="ECO:0007669"/>
    <property type="project" value="UniProtKB-KW"/>
</dbReference>
<dbReference type="InterPro" id="IPR051083">
    <property type="entry name" value="GrpII_Intron_Splice-Mob/Def"/>
</dbReference>
<evidence type="ECO:0000256" key="1">
    <source>
        <dbReference type="ARBA" id="ARBA00012493"/>
    </source>
</evidence>
<evidence type="ECO:0000256" key="4">
    <source>
        <dbReference type="ARBA" id="ARBA00022723"/>
    </source>
</evidence>
<evidence type="ECO:0000256" key="2">
    <source>
        <dbReference type="ARBA" id="ARBA00022679"/>
    </source>
</evidence>
<dbReference type="InterPro" id="IPR043128">
    <property type="entry name" value="Rev_trsase/Diguanyl_cyclase"/>
</dbReference>
<dbReference type="InterPro" id="IPR043502">
    <property type="entry name" value="DNA/RNA_pol_sf"/>
</dbReference>
<dbReference type="SUPFAM" id="SSF56672">
    <property type="entry name" value="DNA/RNA polymerases"/>
    <property type="match status" value="1"/>
</dbReference>
<evidence type="ECO:0000313" key="11">
    <source>
        <dbReference type="EMBL" id="MYL36173.1"/>
    </source>
</evidence>
<proteinExistence type="inferred from homology"/>
<dbReference type="InterPro" id="IPR030931">
    <property type="entry name" value="Group_II_RT_mat"/>
</dbReference>
<keyword evidence="7" id="KW-0051">Antiviral defense</keyword>
<dbReference type="GO" id="GO:0046872">
    <property type="term" value="F:metal ion binding"/>
    <property type="evidence" value="ECO:0007669"/>
    <property type="project" value="UniProtKB-KW"/>
</dbReference>
<dbReference type="PANTHER" id="PTHR34047:SF8">
    <property type="entry name" value="PROTEIN YKFC"/>
    <property type="match status" value="1"/>
</dbReference>
<dbReference type="PROSITE" id="PS50878">
    <property type="entry name" value="RT_POL"/>
    <property type="match status" value="1"/>
</dbReference>
<keyword evidence="5" id="KW-0460">Magnesium</keyword>
<keyword evidence="4" id="KW-0479">Metal-binding</keyword>
<dbReference type="Gene3D" id="3.30.70.270">
    <property type="match status" value="1"/>
</dbReference>
<accession>A0A6I5A758</accession>
<evidence type="ECO:0000313" key="12">
    <source>
        <dbReference type="Proteomes" id="UP000468638"/>
    </source>
</evidence>
<dbReference type="InterPro" id="IPR000477">
    <property type="entry name" value="RT_dom"/>
</dbReference>
<evidence type="ECO:0000256" key="3">
    <source>
        <dbReference type="ARBA" id="ARBA00022695"/>
    </source>
</evidence>
<evidence type="ECO:0000256" key="9">
    <source>
        <dbReference type="ARBA" id="ARBA00048173"/>
    </source>
</evidence>
<dbReference type="Proteomes" id="UP000468638">
    <property type="component" value="Unassembled WGS sequence"/>
</dbReference>
<comment type="similarity">
    <text evidence="8">Belongs to the bacterial reverse transcriptase family.</text>
</comment>
<evidence type="ECO:0000259" key="10">
    <source>
        <dbReference type="PROSITE" id="PS50878"/>
    </source>
</evidence>
<dbReference type="EC" id="2.7.7.49" evidence="1"/>
<dbReference type="Pfam" id="PF00078">
    <property type="entry name" value="RVT_1"/>
    <property type="match status" value="1"/>
</dbReference>
<dbReference type="InterPro" id="IPR013597">
    <property type="entry name" value="Mat_intron_G2"/>
</dbReference>
<dbReference type="OrthoDB" id="9793236at2"/>
<evidence type="ECO:0000256" key="8">
    <source>
        <dbReference type="ARBA" id="ARBA00034120"/>
    </source>
</evidence>
<evidence type="ECO:0000256" key="5">
    <source>
        <dbReference type="ARBA" id="ARBA00022842"/>
    </source>
</evidence>
<name>A0A6I5A758_9BACI</name>
<protein>
    <recommendedName>
        <fullName evidence="1">RNA-directed DNA polymerase</fullName>
        <ecNumber evidence="1">2.7.7.49</ecNumber>
    </recommendedName>
</protein>
<reference evidence="11 12" key="1">
    <citation type="submission" date="2019-11" db="EMBL/GenBank/DDBJ databases">
        <title>Genome sequences of 17 halophilic strains isolated from different environments.</title>
        <authorList>
            <person name="Furrow R.E."/>
        </authorList>
    </citation>
    <scope>NUCLEOTIDE SEQUENCE [LARGE SCALE GENOMIC DNA]</scope>
    <source>
        <strain evidence="11 12">22514_16_FS</strain>
    </source>
</reference>
<keyword evidence="6 11" id="KW-0695">RNA-directed DNA polymerase</keyword>
<dbReference type="AlphaFoldDB" id="A0A6I5A758"/>
<gene>
    <name evidence="11" type="primary">ltrA</name>
    <name evidence="11" type="ORF">GLW05_21695</name>
</gene>